<dbReference type="GO" id="GO:0016747">
    <property type="term" value="F:acyltransferase activity, transferring groups other than amino-acyl groups"/>
    <property type="evidence" value="ECO:0007669"/>
    <property type="project" value="InterPro"/>
</dbReference>
<evidence type="ECO:0000313" key="3">
    <source>
        <dbReference type="Proteomes" id="UP000611629"/>
    </source>
</evidence>
<keyword evidence="3" id="KW-1185">Reference proteome</keyword>
<dbReference type="Proteomes" id="UP000611629">
    <property type="component" value="Unassembled WGS sequence"/>
</dbReference>
<gene>
    <name evidence="2" type="ORF">HZF24_06780</name>
</gene>
<comment type="caution">
    <text evidence="2">The sequence shown here is derived from an EMBL/GenBank/DDBJ whole genome shotgun (WGS) entry which is preliminary data.</text>
</comment>
<dbReference type="AlphaFoldDB" id="A0A974BIP6"/>
<dbReference type="EMBL" id="JACBNQ010000005">
    <property type="protein sequence ID" value="NYB73842.1"/>
    <property type="molecule type" value="Genomic_DNA"/>
</dbReference>
<dbReference type="InterPro" id="IPR051531">
    <property type="entry name" value="N-acetyltransferase"/>
</dbReference>
<feature type="domain" description="N-acetyltransferase" evidence="1">
    <location>
        <begin position="10"/>
        <end position="168"/>
    </location>
</feature>
<dbReference type="PANTHER" id="PTHR43792">
    <property type="entry name" value="GNAT FAMILY, PUTATIVE (AFU_ORTHOLOGUE AFUA_3G00765)-RELATED-RELATED"/>
    <property type="match status" value="1"/>
</dbReference>
<protein>
    <submittedName>
        <fullName evidence="2">GNAT family N-acetyltransferase</fullName>
    </submittedName>
</protein>
<reference evidence="2" key="1">
    <citation type="submission" date="2020-07" db="EMBL/GenBank/DDBJ databases">
        <title>Genomic analysis of a strain of Sedimentibacter Hydroxybenzoicus DSM7310.</title>
        <authorList>
            <person name="Ma S."/>
        </authorList>
    </citation>
    <scope>NUCLEOTIDE SEQUENCE</scope>
    <source>
        <strain evidence="2">DSM 7310</strain>
    </source>
</reference>
<dbReference type="InterPro" id="IPR016181">
    <property type="entry name" value="Acyl_CoA_acyltransferase"/>
</dbReference>
<evidence type="ECO:0000259" key="1">
    <source>
        <dbReference type="PROSITE" id="PS51186"/>
    </source>
</evidence>
<sequence length="168" mass="19572">MNKIVETNRLIIREFEEEDISSLYEIESNRRLLEFIPWYKLSTLGECRRQLRRIIEKNRKNQLNSWAVTLKDTGEVIGITQLMYSNKIKAVEIGTKILPEYWSKGYASELTKAVIEYGLYELEIDEIVAVTDINNVGAIKSLENCGMKFMKYGYYNGSESVFYSAVRE</sequence>
<dbReference type="PROSITE" id="PS51186">
    <property type="entry name" value="GNAT"/>
    <property type="match status" value="1"/>
</dbReference>
<dbReference type="Gene3D" id="3.40.630.30">
    <property type="match status" value="1"/>
</dbReference>
<dbReference type="SUPFAM" id="SSF55729">
    <property type="entry name" value="Acyl-CoA N-acyltransferases (Nat)"/>
    <property type="match status" value="1"/>
</dbReference>
<organism evidence="2 3">
    <name type="scientific">Sedimentibacter hydroxybenzoicus DSM 7310</name>
    <dbReference type="NCBI Taxonomy" id="1123245"/>
    <lineage>
        <taxon>Bacteria</taxon>
        <taxon>Bacillati</taxon>
        <taxon>Bacillota</taxon>
        <taxon>Tissierellia</taxon>
        <taxon>Sedimentibacter</taxon>
    </lineage>
</organism>
<evidence type="ECO:0000313" key="2">
    <source>
        <dbReference type="EMBL" id="NYB73842.1"/>
    </source>
</evidence>
<name>A0A974BIP6_SEDHY</name>
<dbReference type="InterPro" id="IPR000182">
    <property type="entry name" value="GNAT_dom"/>
</dbReference>
<dbReference type="PANTHER" id="PTHR43792:SF1">
    <property type="entry name" value="N-ACETYLTRANSFERASE DOMAIN-CONTAINING PROTEIN"/>
    <property type="match status" value="1"/>
</dbReference>
<accession>A0A974BIP6</accession>
<dbReference type="RefSeq" id="WP_179237537.1">
    <property type="nucleotide sequence ID" value="NZ_JACBNQ010000005.1"/>
</dbReference>
<proteinExistence type="predicted"/>
<dbReference type="Pfam" id="PF13302">
    <property type="entry name" value="Acetyltransf_3"/>
    <property type="match status" value="1"/>
</dbReference>